<dbReference type="GO" id="GO:1902495">
    <property type="term" value="C:transmembrane transporter complex"/>
    <property type="evidence" value="ECO:0007669"/>
    <property type="project" value="TreeGrafter"/>
</dbReference>
<dbReference type="PANTHER" id="PTHR47143">
    <property type="entry name" value="TRANSIENT RECEPTOR POTENTIAL CATION CHANNEL PROTEIN PAINLESS"/>
    <property type="match status" value="1"/>
</dbReference>
<evidence type="ECO:0000259" key="13">
    <source>
        <dbReference type="Pfam" id="PF00520"/>
    </source>
</evidence>
<dbReference type="AlphaFoldDB" id="A0A1A9ZTR6"/>
<keyword evidence="9" id="KW-0325">Glycoprotein</keyword>
<organism evidence="14 15">
    <name type="scientific">Glossina pallidipes</name>
    <name type="common">Tsetse fly</name>
    <dbReference type="NCBI Taxonomy" id="7398"/>
    <lineage>
        <taxon>Eukaryota</taxon>
        <taxon>Metazoa</taxon>
        <taxon>Ecdysozoa</taxon>
        <taxon>Arthropoda</taxon>
        <taxon>Hexapoda</taxon>
        <taxon>Insecta</taxon>
        <taxon>Pterygota</taxon>
        <taxon>Neoptera</taxon>
        <taxon>Endopterygota</taxon>
        <taxon>Diptera</taxon>
        <taxon>Brachycera</taxon>
        <taxon>Muscomorpha</taxon>
        <taxon>Hippoboscoidea</taxon>
        <taxon>Glossinidae</taxon>
        <taxon>Glossina</taxon>
    </lineage>
</organism>
<name>A0A1A9ZTR6_GLOPL</name>
<evidence type="ECO:0000256" key="12">
    <source>
        <dbReference type="SAM" id="Phobius"/>
    </source>
</evidence>
<evidence type="ECO:0000313" key="14">
    <source>
        <dbReference type="EnsemblMetazoa" id="GPAI024678-PA"/>
    </source>
</evidence>
<evidence type="ECO:0000256" key="5">
    <source>
        <dbReference type="ARBA" id="ARBA00022989"/>
    </source>
</evidence>
<keyword evidence="5 12" id="KW-1133">Transmembrane helix</keyword>
<keyword evidence="8 12" id="KW-0472">Membrane</keyword>
<evidence type="ECO:0000256" key="1">
    <source>
        <dbReference type="ARBA" id="ARBA00004141"/>
    </source>
</evidence>
<dbReference type="GO" id="GO:0005216">
    <property type="term" value="F:monoatomic ion channel activity"/>
    <property type="evidence" value="ECO:0007669"/>
    <property type="project" value="InterPro"/>
</dbReference>
<dbReference type="Proteomes" id="UP000092445">
    <property type="component" value="Unassembled WGS sequence"/>
</dbReference>
<reference evidence="15" key="1">
    <citation type="submission" date="2014-03" db="EMBL/GenBank/DDBJ databases">
        <authorList>
            <person name="Aksoy S."/>
            <person name="Warren W."/>
            <person name="Wilson R.K."/>
        </authorList>
    </citation>
    <scope>NUCLEOTIDE SEQUENCE [LARGE SCALE GENOMIC DNA]</scope>
    <source>
        <strain evidence="15">IAEA</strain>
    </source>
</reference>
<evidence type="ECO:0000256" key="7">
    <source>
        <dbReference type="ARBA" id="ARBA00023065"/>
    </source>
</evidence>
<keyword evidence="7" id="KW-0406">Ion transport</keyword>
<evidence type="ECO:0000313" key="15">
    <source>
        <dbReference type="Proteomes" id="UP000092445"/>
    </source>
</evidence>
<keyword evidence="6" id="KW-0040">ANK repeat</keyword>
<feature type="transmembrane region" description="Helical" evidence="12">
    <location>
        <begin position="106"/>
        <end position="126"/>
    </location>
</feature>
<feature type="region of interest" description="Disordered" evidence="11">
    <location>
        <begin position="368"/>
        <end position="397"/>
    </location>
</feature>
<evidence type="ECO:0000256" key="4">
    <source>
        <dbReference type="ARBA" id="ARBA00022737"/>
    </source>
</evidence>
<evidence type="ECO:0000256" key="3">
    <source>
        <dbReference type="ARBA" id="ARBA00022692"/>
    </source>
</evidence>
<proteinExistence type="predicted"/>
<keyword evidence="10" id="KW-0407">Ion channel</keyword>
<protein>
    <recommendedName>
        <fullName evidence="13">Ion transport domain-containing protein</fullName>
    </recommendedName>
</protein>
<feature type="domain" description="Ion transport" evidence="13">
    <location>
        <begin position="36"/>
        <end position="254"/>
    </location>
</feature>
<feature type="transmembrane region" description="Helical" evidence="12">
    <location>
        <begin position="188"/>
        <end position="209"/>
    </location>
</feature>
<dbReference type="Gene3D" id="1.10.287.70">
    <property type="match status" value="1"/>
</dbReference>
<dbReference type="EnsemblMetazoa" id="GPAI024678-RA">
    <property type="protein sequence ID" value="GPAI024678-PA"/>
    <property type="gene ID" value="GPAI024678"/>
</dbReference>
<evidence type="ECO:0000256" key="6">
    <source>
        <dbReference type="ARBA" id="ARBA00023043"/>
    </source>
</evidence>
<feature type="transmembrane region" description="Helical" evidence="12">
    <location>
        <begin position="221"/>
        <end position="244"/>
    </location>
</feature>
<evidence type="ECO:0000256" key="11">
    <source>
        <dbReference type="SAM" id="MobiDB-lite"/>
    </source>
</evidence>
<keyword evidence="2" id="KW-0813">Transport</keyword>
<feature type="transmembrane region" description="Helical" evidence="12">
    <location>
        <begin position="73"/>
        <end position="94"/>
    </location>
</feature>
<keyword evidence="15" id="KW-1185">Reference proteome</keyword>
<keyword evidence="4" id="KW-0677">Repeat</keyword>
<dbReference type="STRING" id="7398.A0A1A9ZTR6"/>
<feature type="transmembrane region" description="Helical" evidence="12">
    <location>
        <begin position="146"/>
        <end position="168"/>
    </location>
</feature>
<dbReference type="InterPro" id="IPR052076">
    <property type="entry name" value="TRP_cation_channel"/>
</dbReference>
<sequence length="414" mass="47499">MVFLLLPTSSDVIDCSSLIGSLQLRNNSISHDDCYESISQSPTIRVCAGTIIVYIALSSLRELIQIYQQRLHYILEIVNLISWILYISTLIMVAPVCKTDGAITNVHYSAASISVFLSWFRLLLFLQRFDQVGIYVVMFLEILKTLIKVLLVFSILIIAFGLAFYILLSKIIDPQPNHLSFSNIPMSLLRTFSMMLGELDFVGTYVNTYYRDQLKVPVTSFLILSIFMILMPILLMNLLIGLAVGDIESVRRNAQLKRLAMQVVLHTELERKLPQMWLQKIDKMELIEYPNETKSKMGFFDFILRKWFSNPFTEDTSLDAMPFENNDDYINSELEKQKRKLRDIGRILEQQHQLLRLIVQKMEIKTEADDVDEGVSPNDLRGTGSNSGNSSSSRWTSPRIRNKLRAALSFNKSI</sequence>
<evidence type="ECO:0000256" key="2">
    <source>
        <dbReference type="ARBA" id="ARBA00022448"/>
    </source>
</evidence>
<feature type="compositionally biased region" description="Low complexity" evidence="11">
    <location>
        <begin position="384"/>
        <end position="393"/>
    </location>
</feature>
<dbReference type="Pfam" id="PF00520">
    <property type="entry name" value="Ion_trans"/>
    <property type="match status" value="1"/>
</dbReference>
<feature type="transmembrane region" description="Helical" evidence="12">
    <location>
        <begin position="43"/>
        <end position="61"/>
    </location>
</feature>
<reference evidence="14" key="2">
    <citation type="submission" date="2020-05" db="UniProtKB">
        <authorList>
            <consortium name="EnsemblMetazoa"/>
        </authorList>
    </citation>
    <scope>IDENTIFICATION</scope>
    <source>
        <strain evidence="14">IAEA</strain>
    </source>
</reference>
<comment type="subcellular location">
    <subcellularLocation>
        <location evidence="1">Membrane</location>
        <topology evidence="1">Multi-pass membrane protein</topology>
    </subcellularLocation>
</comment>
<evidence type="ECO:0000256" key="9">
    <source>
        <dbReference type="ARBA" id="ARBA00023180"/>
    </source>
</evidence>
<dbReference type="PANTHER" id="PTHR47143:SF1">
    <property type="entry name" value="ION_TRANS DOMAIN-CONTAINING PROTEIN"/>
    <property type="match status" value="1"/>
</dbReference>
<dbReference type="VEuPathDB" id="VectorBase:GPAI024678"/>
<evidence type="ECO:0000256" key="8">
    <source>
        <dbReference type="ARBA" id="ARBA00023136"/>
    </source>
</evidence>
<evidence type="ECO:0000256" key="10">
    <source>
        <dbReference type="ARBA" id="ARBA00023303"/>
    </source>
</evidence>
<accession>A0A1A9ZTR6</accession>
<dbReference type="InterPro" id="IPR005821">
    <property type="entry name" value="Ion_trans_dom"/>
</dbReference>
<keyword evidence="3 12" id="KW-0812">Transmembrane</keyword>